<comment type="similarity">
    <text evidence="1">Belongs to the peptidase C2 family. PalB/RIM13 subfamily.</text>
</comment>
<dbReference type="SUPFAM" id="SSF49758">
    <property type="entry name" value="Calpain large subunit, middle domain (domain III)"/>
    <property type="match status" value="2"/>
</dbReference>
<protein>
    <submittedName>
        <fullName evidence="9">PALB protein</fullName>
    </submittedName>
</protein>
<dbReference type="SUPFAM" id="SSF54001">
    <property type="entry name" value="Cysteine proteinases"/>
    <property type="match status" value="1"/>
</dbReference>
<evidence type="ECO:0000256" key="3">
    <source>
        <dbReference type="ARBA" id="ARBA00022801"/>
    </source>
</evidence>
<dbReference type="Pfam" id="PF00648">
    <property type="entry name" value="Peptidase_C2"/>
    <property type="match status" value="1"/>
</dbReference>
<dbReference type="Pfam" id="PF25435">
    <property type="entry name" value="PalB_C"/>
    <property type="match status" value="1"/>
</dbReference>
<comment type="caution">
    <text evidence="9">The sequence shown here is derived from an EMBL/GenBank/DDBJ whole genome shotgun (WGS) entry which is preliminary data.</text>
</comment>
<feature type="active site" evidence="5 6">
    <location>
        <position position="351"/>
    </location>
</feature>
<feature type="active site" evidence="5 6">
    <location>
        <position position="371"/>
    </location>
</feature>
<evidence type="ECO:0000256" key="7">
    <source>
        <dbReference type="SAM" id="MobiDB-lite"/>
    </source>
</evidence>
<accession>A0A167GHG0</accession>
<dbReference type="Gene3D" id="3.90.70.10">
    <property type="entry name" value="Cysteine proteinases"/>
    <property type="match status" value="1"/>
</dbReference>
<dbReference type="InterPro" id="IPR036213">
    <property type="entry name" value="Calpain_III_sf"/>
</dbReference>
<dbReference type="AlphaFoldDB" id="A0A167GHG0"/>
<dbReference type="InterPro" id="IPR051297">
    <property type="entry name" value="PalB/RIM13"/>
</dbReference>
<organism evidence="9 10">
    <name type="scientific">Beauveria brongniartii RCEF 3172</name>
    <dbReference type="NCBI Taxonomy" id="1081107"/>
    <lineage>
        <taxon>Eukaryota</taxon>
        <taxon>Fungi</taxon>
        <taxon>Dikarya</taxon>
        <taxon>Ascomycota</taxon>
        <taxon>Pezizomycotina</taxon>
        <taxon>Sordariomycetes</taxon>
        <taxon>Hypocreomycetidae</taxon>
        <taxon>Hypocreales</taxon>
        <taxon>Cordycipitaceae</taxon>
        <taxon>Beauveria</taxon>
        <taxon>Beauveria brongniartii</taxon>
    </lineage>
</organism>
<feature type="compositionally biased region" description="Basic and acidic residues" evidence="7">
    <location>
        <begin position="398"/>
        <end position="407"/>
    </location>
</feature>
<proteinExistence type="inferred from homology"/>
<dbReference type="InterPro" id="IPR022684">
    <property type="entry name" value="Calpain_cysteine_protease"/>
</dbReference>
<evidence type="ECO:0000256" key="4">
    <source>
        <dbReference type="ARBA" id="ARBA00022807"/>
    </source>
</evidence>
<dbReference type="SMART" id="SM00230">
    <property type="entry name" value="CysPc"/>
    <property type="match status" value="1"/>
</dbReference>
<gene>
    <name evidence="9" type="ORF">BBO_03190</name>
</gene>
<dbReference type="SMART" id="SM00720">
    <property type="entry name" value="calpain_III"/>
    <property type="match status" value="1"/>
</dbReference>
<evidence type="ECO:0000256" key="6">
    <source>
        <dbReference type="PROSITE-ProRule" id="PRU00239"/>
    </source>
</evidence>
<keyword evidence="3 6" id="KW-0378">Hydrolase</keyword>
<dbReference type="InterPro" id="IPR022683">
    <property type="entry name" value="Calpain_III"/>
</dbReference>
<dbReference type="PRINTS" id="PR00704">
    <property type="entry name" value="CALPAIN"/>
</dbReference>
<keyword evidence="4 6" id="KW-0788">Thiol protease</keyword>
<evidence type="ECO:0000256" key="5">
    <source>
        <dbReference type="PIRSR" id="PIRSR622684-1"/>
    </source>
</evidence>
<evidence type="ECO:0000256" key="2">
    <source>
        <dbReference type="ARBA" id="ARBA00022670"/>
    </source>
</evidence>
<dbReference type="PROSITE" id="PS50203">
    <property type="entry name" value="CALPAIN_CAT"/>
    <property type="match status" value="1"/>
</dbReference>
<dbReference type="GO" id="GO:0004198">
    <property type="term" value="F:calcium-dependent cysteine-type endopeptidase activity"/>
    <property type="evidence" value="ECO:0007669"/>
    <property type="project" value="InterPro"/>
</dbReference>
<dbReference type="OrthoDB" id="167576at2759"/>
<dbReference type="Proteomes" id="UP000076863">
    <property type="component" value="Unassembled WGS sequence"/>
</dbReference>
<dbReference type="GO" id="GO:0006508">
    <property type="term" value="P:proteolysis"/>
    <property type="evidence" value="ECO:0007669"/>
    <property type="project" value="UniProtKB-KW"/>
</dbReference>
<evidence type="ECO:0000313" key="9">
    <source>
        <dbReference type="EMBL" id="OAA46635.1"/>
    </source>
</evidence>
<dbReference type="PANTHER" id="PTHR46143">
    <property type="entry name" value="CALPAIN-7"/>
    <property type="match status" value="1"/>
</dbReference>
<keyword evidence="10" id="KW-1185">Reference proteome</keyword>
<dbReference type="Pfam" id="PF01067">
    <property type="entry name" value="Calpain_III"/>
    <property type="match status" value="1"/>
</dbReference>
<name>A0A167GHG0_9HYPO</name>
<evidence type="ECO:0000256" key="1">
    <source>
        <dbReference type="ARBA" id="ARBA00010193"/>
    </source>
</evidence>
<reference evidence="9 10" key="1">
    <citation type="journal article" date="2016" name="Genome Biol. Evol.">
        <title>Divergent and convergent evolution of fungal pathogenicity.</title>
        <authorList>
            <person name="Shang Y."/>
            <person name="Xiao G."/>
            <person name="Zheng P."/>
            <person name="Cen K."/>
            <person name="Zhan S."/>
            <person name="Wang C."/>
        </authorList>
    </citation>
    <scope>NUCLEOTIDE SEQUENCE [LARGE SCALE GENOMIC DNA]</scope>
    <source>
        <strain evidence="9 10">RCEF 3172</strain>
    </source>
</reference>
<dbReference type="PANTHER" id="PTHR46143:SF1">
    <property type="entry name" value="CALPAIN-7"/>
    <property type="match status" value="1"/>
</dbReference>
<dbReference type="InterPro" id="IPR022682">
    <property type="entry name" value="Calpain_domain_III"/>
</dbReference>
<dbReference type="InterPro" id="IPR038765">
    <property type="entry name" value="Papain-like_cys_pep_sf"/>
</dbReference>
<evidence type="ECO:0000313" key="10">
    <source>
        <dbReference type="Proteomes" id="UP000076863"/>
    </source>
</evidence>
<sequence>MEKDAQAAEALAATSTGKAALDYAIQAAELYMRAASNTSSKQDAARFRQRCKALIAKAEKLKTQLPKAPPERNGSDILRQSSLLHGNEFPPWDEDPSDAEFQHKSGQQLFTDETRFSLSPIQTENFASWQRPQDLLDLPVNSDLEALMRPSQSCNLVQDVTTDCSVVASLSAAIDMLTGQHSVSPDASSPTCYNDTEARIEQVLSSIIYPFNHDNGHPKISASGKYVFRMNFNGCWRRVDIDDRLPASRTDRTLFVVDRRNPRLIWPALLEKAYLKVRGGYDFPGSNSGTDLWVLTGWIPEQLFLQREDFDLSTAWRRIKAAHETQDVVVTLGTGRISAEEEEVMGLVGEHDYAVLDMDCSNGTRKLLIKNPWCNGPVWTGAGWSTPQKSPRAGIGQDRGKSSHKPELSSSGTLWVAFEDVAQHFESMYLNWNPKLFPHRQDRHFNWSTPPKHLAASLVRNVQYSITSLRGGLVWMLVSRHFVDQELVMMRHRRGSMAAVAEQLGYMSILIFESNGKRVQTSEDQLYRGPYVDSPQTLARLETERGKQYTIVLDQQELPLKSYNFTLTVFSELPVELREAQEEMSHFQEIEGTWNRRTAGGNSSLSTYFINPQYKISTTQIGPISILLMTGDQDVHVHVDLVWASGKRVTSIRVKDLVGTSGEYRQGCAVASIAKLDPGIYTLVCSTFEANQTANFALRVSSTSDVELESIPADAAGRLRKSLTPLVLTEREERMRAQIRVSWLTRGSVCIRSVGPKNAKDEVIRQPSSLMIRVYLAHGWGPEQLVIAESGDGDFVESTAALRTPEFDLEPERTHSGQMWLVVETIGVQNTSTSLEMDVFSDSPVQVGPWQSW</sequence>
<dbReference type="CDD" id="cd00044">
    <property type="entry name" value="CysPc"/>
    <property type="match status" value="1"/>
</dbReference>
<dbReference type="EMBL" id="AZHA01000007">
    <property type="protein sequence ID" value="OAA46635.1"/>
    <property type="molecule type" value="Genomic_DNA"/>
</dbReference>
<keyword evidence="2 6" id="KW-0645">Protease</keyword>
<dbReference type="Gene3D" id="2.60.120.380">
    <property type="match status" value="1"/>
</dbReference>
<evidence type="ECO:0000259" key="8">
    <source>
        <dbReference type="PROSITE" id="PS50203"/>
    </source>
</evidence>
<dbReference type="InterPro" id="IPR001300">
    <property type="entry name" value="Peptidase_C2_calpain_cat"/>
</dbReference>
<feature type="active site" evidence="6">
    <location>
        <position position="164"/>
    </location>
</feature>
<feature type="domain" description="Calpain catalytic" evidence="8">
    <location>
        <begin position="98"/>
        <end position="434"/>
    </location>
</feature>
<feature type="region of interest" description="Disordered" evidence="7">
    <location>
        <begin position="384"/>
        <end position="408"/>
    </location>
</feature>